<dbReference type="SUPFAM" id="SSF53822">
    <property type="entry name" value="Periplasmic binding protein-like I"/>
    <property type="match status" value="1"/>
</dbReference>
<dbReference type="Gene3D" id="3.40.50.2300">
    <property type="match status" value="2"/>
</dbReference>
<dbReference type="PANTHER" id="PTHR46847:SF2">
    <property type="entry name" value="ABC TRANSPORTER SUGAR-BINDING PROTEIN"/>
    <property type="match status" value="1"/>
</dbReference>
<dbReference type="Proteomes" id="UP000186513">
    <property type="component" value="Unassembled WGS sequence"/>
</dbReference>
<sequence length="313" mass="33111">MLSLLRKTRLLLLSCCLSTLHAVQAGEIGLVGIDTASLANPFFKAIVRGVLHAAKAHDPAVEVITLQHEYDPQREESNLRHLIARRVRLLITSSAGSARVDKLLHQARQQGSVVIAVDVIAPGAQATVMTDNRQAGEIACHYLAEAMQGKGQLAIQGGPQVSSVIERIQGCKAALAHYPDIALLPTELDGRASPSGGHAATQTLLKQHPNVAGIFTINDRQALGSDSALRAAGRRDVLIASVDGSPAFAEALPRSDNLLASATQDPFKMAKRAVEIGVAMLAGRPAPSTPELIAPGLLTRDNLAQYQGWLANP</sequence>
<comment type="subcellular location">
    <subcellularLocation>
        <location evidence="1">Cell envelope</location>
    </subcellularLocation>
</comment>
<accession>A0A1K2HNL6</accession>
<dbReference type="PANTHER" id="PTHR46847">
    <property type="entry name" value="D-ALLOSE-BINDING PERIPLASMIC PROTEIN-RELATED"/>
    <property type="match status" value="1"/>
</dbReference>
<proteinExistence type="inferred from homology"/>
<dbReference type="STRING" id="1121279.SAMN02745887_02905"/>
<evidence type="ECO:0000256" key="2">
    <source>
        <dbReference type="ARBA" id="ARBA00007639"/>
    </source>
</evidence>
<dbReference type="InterPro" id="IPR025997">
    <property type="entry name" value="SBP_2_dom"/>
</dbReference>
<dbReference type="EMBL" id="FPKR01000011">
    <property type="protein sequence ID" value="SFZ78293.1"/>
    <property type="molecule type" value="Genomic_DNA"/>
</dbReference>
<reference evidence="6 7" key="1">
    <citation type="submission" date="2016-11" db="EMBL/GenBank/DDBJ databases">
        <authorList>
            <person name="Jaros S."/>
            <person name="Januszkiewicz K."/>
            <person name="Wedrychowicz H."/>
        </authorList>
    </citation>
    <scope>NUCLEOTIDE SEQUENCE [LARGE SCALE GENOMIC DNA]</scope>
    <source>
        <strain evidence="6 7">DSM 18899</strain>
    </source>
</reference>
<evidence type="ECO:0000313" key="7">
    <source>
        <dbReference type="Proteomes" id="UP000186513"/>
    </source>
</evidence>
<evidence type="ECO:0000256" key="4">
    <source>
        <dbReference type="SAM" id="SignalP"/>
    </source>
</evidence>
<protein>
    <submittedName>
        <fullName evidence="6">Ribose transport system substrate-binding protein</fullName>
    </submittedName>
</protein>
<dbReference type="Pfam" id="PF13407">
    <property type="entry name" value="Peripla_BP_4"/>
    <property type="match status" value="1"/>
</dbReference>
<evidence type="ECO:0000256" key="3">
    <source>
        <dbReference type="ARBA" id="ARBA00022729"/>
    </source>
</evidence>
<evidence type="ECO:0000259" key="5">
    <source>
        <dbReference type="Pfam" id="PF13407"/>
    </source>
</evidence>
<name>A0A1K2HNL6_9NEIS</name>
<dbReference type="AlphaFoldDB" id="A0A1K2HNL6"/>
<comment type="similarity">
    <text evidence="2">Belongs to the bacterial solute-binding protein 2 family.</text>
</comment>
<evidence type="ECO:0000256" key="1">
    <source>
        <dbReference type="ARBA" id="ARBA00004196"/>
    </source>
</evidence>
<organism evidence="6 7">
    <name type="scientific">Chitinimonas taiwanensis DSM 18899</name>
    <dbReference type="NCBI Taxonomy" id="1121279"/>
    <lineage>
        <taxon>Bacteria</taxon>
        <taxon>Pseudomonadati</taxon>
        <taxon>Pseudomonadota</taxon>
        <taxon>Betaproteobacteria</taxon>
        <taxon>Neisseriales</taxon>
        <taxon>Chitinibacteraceae</taxon>
        <taxon>Chitinimonas</taxon>
    </lineage>
</organism>
<keyword evidence="7" id="KW-1185">Reference proteome</keyword>
<dbReference type="GO" id="GO:0030246">
    <property type="term" value="F:carbohydrate binding"/>
    <property type="evidence" value="ECO:0007669"/>
    <property type="project" value="UniProtKB-ARBA"/>
</dbReference>
<dbReference type="InterPro" id="IPR028082">
    <property type="entry name" value="Peripla_BP_I"/>
</dbReference>
<dbReference type="OrthoDB" id="250606at2"/>
<keyword evidence="3 4" id="KW-0732">Signal</keyword>
<dbReference type="RefSeq" id="WP_072429391.1">
    <property type="nucleotide sequence ID" value="NZ_FPKR01000011.1"/>
</dbReference>
<feature type="chain" id="PRO_5012995740" evidence="4">
    <location>
        <begin position="26"/>
        <end position="313"/>
    </location>
</feature>
<dbReference type="GO" id="GO:0030313">
    <property type="term" value="C:cell envelope"/>
    <property type="evidence" value="ECO:0007669"/>
    <property type="project" value="UniProtKB-SubCell"/>
</dbReference>
<evidence type="ECO:0000313" key="6">
    <source>
        <dbReference type="EMBL" id="SFZ78293.1"/>
    </source>
</evidence>
<gene>
    <name evidence="6" type="ORF">SAMN02745887_02905</name>
</gene>
<feature type="domain" description="Periplasmic binding protein" evidence="5">
    <location>
        <begin position="36"/>
        <end position="284"/>
    </location>
</feature>
<feature type="signal peptide" evidence="4">
    <location>
        <begin position="1"/>
        <end position="25"/>
    </location>
</feature>